<proteinExistence type="predicted"/>
<name>A0AAV3WAE0_9CLOT</name>
<feature type="chain" id="PRO_5043966005" evidence="1">
    <location>
        <begin position="26"/>
        <end position="107"/>
    </location>
</feature>
<dbReference type="EMBL" id="BJLA01000031">
    <property type="protein sequence ID" value="GEA34054.1"/>
    <property type="molecule type" value="Genomic_DNA"/>
</dbReference>
<evidence type="ECO:0000313" key="3">
    <source>
        <dbReference type="Proteomes" id="UP000325212"/>
    </source>
</evidence>
<dbReference type="RefSeq" id="WP_039768930.1">
    <property type="nucleotide sequence ID" value="NZ_BJLA01000031.1"/>
</dbReference>
<organism evidence="2 3">
    <name type="scientific">Clostridium diolis</name>
    <dbReference type="NCBI Taxonomy" id="223919"/>
    <lineage>
        <taxon>Bacteria</taxon>
        <taxon>Bacillati</taxon>
        <taxon>Bacillota</taxon>
        <taxon>Clostridia</taxon>
        <taxon>Eubacteriales</taxon>
        <taxon>Clostridiaceae</taxon>
        <taxon>Clostridium</taxon>
    </lineage>
</organism>
<feature type="signal peptide" evidence="1">
    <location>
        <begin position="1"/>
        <end position="25"/>
    </location>
</feature>
<sequence length="107" mass="12171">MKRFIAIFSIFLFLSFNIKSPTVMAQPLNKTLSEGIYRMKDLDLMENIIYNIQNGSSATIFMIIVDDNEQIIESRRLPANSAKYNIGPFKYDDKLLILGSGSITITE</sequence>
<evidence type="ECO:0000313" key="2">
    <source>
        <dbReference type="EMBL" id="GEA34054.1"/>
    </source>
</evidence>
<dbReference type="AlphaFoldDB" id="A0AAV3WAE0"/>
<keyword evidence="1" id="KW-0732">Signal</keyword>
<dbReference type="Proteomes" id="UP000325212">
    <property type="component" value="Unassembled WGS sequence"/>
</dbReference>
<gene>
    <name evidence="2" type="ORF">CDIOL_49770</name>
</gene>
<comment type="caution">
    <text evidence="2">The sequence shown here is derived from an EMBL/GenBank/DDBJ whole genome shotgun (WGS) entry which is preliminary data.</text>
</comment>
<keyword evidence="3" id="KW-1185">Reference proteome</keyword>
<protein>
    <submittedName>
        <fullName evidence="2">Uncharacterized protein</fullName>
    </submittedName>
</protein>
<evidence type="ECO:0000256" key="1">
    <source>
        <dbReference type="SAM" id="SignalP"/>
    </source>
</evidence>
<accession>A0AAV3WAE0</accession>
<reference evidence="2 3" key="1">
    <citation type="submission" date="2019-06" db="EMBL/GenBank/DDBJ databases">
        <title>Draft genome sequence of Clostridium diolis DSM 15410.</title>
        <authorList>
            <person name="Kobayashi H."/>
            <person name="Tanizawa Y."/>
            <person name="Tohno M."/>
        </authorList>
    </citation>
    <scope>NUCLEOTIDE SEQUENCE [LARGE SCALE GENOMIC DNA]</scope>
    <source>
        <strain evidence="2 3">DSM 15410</strain>
    </source>
</reference>